<dbReference type="STRING" id="1314782.A0A165V4D0"/>
<protein>
    <submittedName>
        <fullName evidence="2">Uncharacterized protein</fullName>
    </submittedName>
</protein>
<reference evidence="2 3" key="1">
    <citation type="journal article" date="2016" name="Mol. Biol. Evol.">
        <title>Comparative Genomics of Early-Diverging Mushroom-Forming Fungi Provides Insights into the Origins of Lignocellulose Decay Capabilities.</title>
        <authorList>
            <person name="Nagy L.G."/>
            <person name="Riley R."/>
            <person name="Tritt A."/>
            <person name="Adam C."/>
            <person name="Daum C."/>
            <person name="Floudas D."/>
            <person name="Sun H."/>
            <person name="Yadav J.S."/>
            <person name="Pangilinan J."/>
            <person name="Larsson K.H."/>
            <person name="Matsuura K."/>
            <person name="Barry K."/>
            <person name="Labutti K."/>
            <person name="Kuo R."/>
            <person name="Ohm R.A."/>
            <person name="Bhattacharya S.S."/>
            <person name="Shirouzu T."/>
            <person name="Yoshinaga Y."/>
            <person name="Martin F.M."/>
            <person name="Grigoriev I.V."/>
            <person name="Hibbett D.S."/>
        </authorList>
    </citation>
    <scope>NUCLEOTIDE SEQUENCE [LARGE SCALE GENOMIC DNA]</scope>
    <source>
        <strain evidence="2 3">HHB14362 ss-1</strain>
    </source>
</reference>
<feature type="compositionally biased region" description="Polar residues" evidence="1">
    <location>
        <begin position="221"/>
        <end position="230"/>
    </location>
</feature>
<name>A0A165V4D0_9AGAM</name>
<feature type="compositionally biased region" description="Basic and acidic residues" evidence="1">
    <location>
        <begin position="347"/>
        <end position="376"/>
    </location>
</feature>
<feature type="region of interest" description="Disordered" evidence="1">
    <location>
        <begin position="12"/>
        <end position="36"/>
    </location>
</feature>
<evidence type="ECO:0000313" key="3">
    <source>
        <dbReference type="Proteomes" id="UP000076761"/>
    </source>
</evidence>
<evidence type="ECO:0000256" key="1">
    <source>
        <dbReference type="SAM" id="MobiDB-lite"/>
    </source>
</evidence>
<proteinExistence type="predicted"/>
<dbReference type="OrthoDB" id="5531344at2759"/>
<accession>A0A165V4D0</accession>
<gene>
    <name evidence="2" type="ORF">NEOLEDRAFT_1160766</name>
</gene>
<feature type="region of interest" description="Disordered" evidence="1">
    <location>
        <begin position="202"/>
        <end position="238"/>
    </location>
</feature>
<sequence>MLGRIHGLIIIQQQPAPPSEVEPKSPSPSSPPPKFNREWDGIIKRFLKKAGLKQALQGFEADMLVMNPDFEKQEIPATLIDLRKDLTQLESESTSATDCPERPLDQRKLDYVHLSDNHLPRTPTSTNKEIAVFLARNRARNDASNRREFLESLSEKRRRLLGDGSSENTDLDVIPSCARTDAKPIDRDLQMKYDIAKNEEGPLRKTVKVEPTNEGDKLSEANGSRSSSGITADRDPGLDERLRNVESHFSVRYVPAIPYSLLDRLKFLEDHIIRLEQEYPPWAALHFNQPHRGWPPPPRPTPIIVPSHLTRQETVPKAASPPSDPTSSQGLPTSRGKGKASASSSKKGKESSLHKAVLEKLEVQKARDDLAGREPT</sequence>
<organism evidence="2 3">
    <name type="scientific">Neolentinus lepideus HHB14362 ss-1</name>
    <dbReference type="NCBI Taxonomy" id="1314782"/>
    <lineage>
        <taxon>Eukaryota</taxon>
        <taxon>Fungi</taxon>
        <taxon>Dikarya</taxon>
        <taxon>Basidiomycota</taxon>
        <taxon>Agaricomycotina</taxon>
        <taxon>Agaricomycetes</taxon>
        <taxon>Gloeophyllales</taxon>
        <taxon>Gloeophyllaceae</taxon>
        <taxon>Neolentinus</taxon>
    </lineage>
</organism>
<dbReference type="EMBL" id="KV425555">
    <property type="protein sequence ID" value="KZT29139.1"/>
    <property type="molecule type" value="Genomic_DNA"/>
</dbReference>
<dbReference type="Proteomes" id="UP000076761">
    <property type="component" value="Unassembled WGS sequence"/>
</dbReference>
<feature type="compositionally biased region" description="Pro residues" evidence="1">
    <location>
        <begin position="15"/>
        <end position="34"/>
    </location>
</feature>
<evidence type="ECO:0000313" key="2">
    <source>
        <dbReference type="EMBL" id="KZT29139.1"/>
    </source>
</evidence>
<dbReference type="InParanoid" id="A0A165V4D0"/>
<feature type="region of interest" description="Disordered" evidence="1">
    <location>
        <begin position="311"/>
        <end position="376"/>
    </location>
</feature>
<dbReference type="AlphaFoldDB" id="A0A165V4D0"/>
<keyword evidence="3" id="KW-1185">Reference proteome</keyword>